<dbReference type="SUPFAM" id="SSF141868">
    <property type="entry name" value="EAL domain-like"/>
    <property type="match status" value="1"/>
</dbReference>
<organism evidence="4 5">
    <name type="scientific">Sulfobacillus harzensis</name>
    <dbReference type="NCBI Taxonomy" id="2729629"/>
    <lineage>
        <taxon>Bacteria</taxon>
        <taxon>Bacillati</taxon>
        <taxon>Bacillota</taxon>
        <taxon>Clostridia</taxon>
        <taxon>Eubacteriales</taxon>
        <taxon>Clostridiales Family XVII. Incertae Sedis</taxon>
        <taxon>Sulfobacillus</taxon>
    </lineage>
</organism>
<dbReference type="PROSITE" id="PS50883">
    <property type="entry name" value="EAL"/>
    <property type="match status" value="1"/>
</dbReference>
<dbReference type="Pfam" id="PF00563">
    <property type="entry name" value="EAL"/>
    <property type="match status" value="1"/>
</dbReference>
<dbReference type="InterPro" id="IPR000700">
    <property type="entry name" value="PAS-assoc_C"/>
</dbReference>
<dbReference type="Pfam" id="PF13426">
    <property type="entry name" value="PAS_9"/>
    <property type="match status" value="1"/>
</dbReference>
<feature type="domain" description="EAL" evidence="3">
    <location>
        <begin position="3"/>
        <end position="256"/>
    </location>
</feature>
<sequence>MTKSQIIHDLKSALDGHQFQLYYQPKVHLASGHITGVEALIRWHHPTRGLIAPAEFIPIAEATDLIVPIGEWVLRHACTQSVAWRDAGLPPTIMAVNLAVRQLYQPRFVESVEGILRETGMDPTQLELEITEDMMMDVPRILPILKSLTHLGVRISLDDFGIGYSSLLNFKELPIDVIKIDRAFVNNCVVDRKDAAIVRTIIALAHELQVEVVAEGIESKDQLIFLQQHLCDRGQGYLFSKPVPPKDLVSTFGQIEEIIHREGIPPELSHQQRLKAVFHQTQQELADTLRHQQGMTFKFTRWDGRFIHTLCDGELLYRLGLTPEHVVGQELKDFLSPEEADRKTQYYRRAWEGEENVTYEGSHHGVWYVASLRPIRQGGHVVEVIGSCVDVTDRVEKEQEVAHLMDRLAQQEAQYRLIAEHSEDLIAILDRNGTIQYASPSHARILGRELSAFEGQSAFSLVHPDDISAIRRLWAEMISTNRTVCAEWRFPTLNGSLLWVEGIASPIVSPDGTVDRILVTSRDVTNRKTREEALRQSEDRYRRLVELSPEAIVVHADGQILFCNEAAVTMSGAATRADLIGRSVRDFTPFRDLDVASRIANTTGGTEPPIVALENRCIRLDGQELVIEATGAKIVYEGKSAVQYFIRDVTCRKDRGRTLRKQAVKRLNKRRRMRSLS</sequence>
<dbReference type="SMART" id="SM00052">
    <property type="entry name" value="EAL"/>
    <property type="match status" value="1"/>
</dbReference>
<gene>
    <name evidence="4" type="ORF">HIJ39_18810</name>
</gene>
<dbReference type="CDD" id="cd01948">
    <property type="entry name" value="EAL"/>
    <property type="match status" value="1"/>
</dbReference>
<dbReference type="InterPro" id="IPR035965">
    <property type="entry name" value="PAS-like_dom_sf"/>
</dbReference>
<comment type="caution">
    <text evidence="4">The sequence shown here is derived from an EMBL/GenBank/DDBJ whole genome shotgun (WGS) entry which is preliminary data.</text>
</comment>
<feature type="domain" description="PAS" evidence="1">
    <location>
        <begin position="411"/>
        <end position="481"/>
    </location>
</feature>
<evidence type="ECO:0000259" key="3">
    <source>
        <dbReference type="PROSITE" id="PS50883"/>
    </source>
</evidence>
<feature type="domain" description="PAC" evidence="2">
    <location>
        <begin position="484"/>
        <end position="536"/>
    </location>
</feature>
<dbReference type="Gene3D" id="3.20.20.450">
    <property type="entry name" value="EAL domain"/>
    <property type="match status" value="1"/>
</dbReference>
<dbReference type="PANTHER" id="PTHR44757">
    <property type="entry name" value="DIGUANYLATE CYCLASE DGCP"/>
    <property type="match status" value="1"/>
</dbReference>
<dbReference type="PROSITE" id="PS50112">
    <property type="entry name" value="PAS"/>
    <property type="match status" value="3"/>
</dbReference>
<evidence type="ECO:0000313" key="4">
    <source>
        <dbReference type="EMBL" id="NMP24386.1"/>
    </source>
</evidence>
<dbReference type="SMART" id="SM00086">
    <property type="entry name" value="PAC"/>
    <property type="match status" value="3"/>
</dbReference>
<dbReference type="InterPro" id="IPR001633">
    <property type="entry name" value="EAL_dom"/>
</dbReference>
<dbReference type="Proteomes" id="UP000533476">
    <property type="component" value="Unassembled WGS sequence"/>
</dbReference>
<accession>A0A7Y0L7W3</accession>
<dbReference type="NCBIfam" id="TIGR00229">
    <property type="entry name" value="sensory_box"/>
    <property type="match status" value="3"/>
</dbReference>
<dbReference type="InterPro" id="IPR052155">
    <property type="entry name" value="Biofilm_reg_signaling"/>
</dbReference>
<dbReference type="SMART" id="SM00091">
    <property type="entry name" value="PAS"/>
    <property type="match status" value="3"/>
</dbReference>
<dbReference type="CDD" id="cd00130">
    <property type="entry name" value="PAS"/>
    <property type="match status" value="2"/>
</dbReference>
<dbReference type="InterPro" id="IPR013656">
    <property type="entry name" value="PAS_4"/>
</dbReference>
<dbReference type="PANTHER" id="PTHR44757:SF2">
    <property type="entry name" value="BIOFILM ARCHITECTURE MAINTENANCE PROTEIN MBAA"/>
    <property type="match status" value="1"/>
</dbReference>
<protein>
    <submittedName>
        <fullName evidence="4">EAL domain-containing protein</fullName>
    </submittedName>
</protein>
<keyword evidence="5" id="KW-1185">Reference proteome</keyword>
<dbReference type="FunFam" id="3.20.20.450:FF:000001">
    <property type="entry name" value="Cyclic di-GMP phosphodiesterase yahA"/>
    <property type="match status" value="1"/>
</dbReference>
<dbReference type="AlphaFoldDB" id="A0A7Y0L7W3"/>
<dbReference type="PROSITE" id="PS50113">
    <property type="entry name" value="PAC"/>
    <property type="match status" value="1"/>
</dbReference>
<evidence type="ECO:0000259" key="1">
    <source>
        <dbReference type="PROSITE" id="PS50112"/>
    </source>
</evidence>
<proteinExistence type="predicted"/>
<dbReference type="InterPro" id="IPR035919">
    <property type="entry name" value="EAL_sf"/>
</dbReference>
<evidence type="ECO:0000313" key="5">
    <source>
        <dbReference type="Proteomes" id="UP000533476"/>
    </source>
</evidence>
<reference evidence="4 5" key="1">
    <citation type="submission" date="2020-04" db="EMBL/GenBank/DDBJ databases">
        <authorList>
            <person name="Zhang R."/>
            <person name="Schippers A."/>
        </authorList>
    </citation>
    <scope>NUCLEOTIDE SEQUENCE [LARGE SCALE GENOMIC DNA]</scope>
    <source>
        <strain evidence="4 5">DSM 109850</strain>
    </source>
</reference>
<evidence type="ECO:0000259" key="2">
    <source>
        <dbReference type="PROSITE" id="PS50113"/>
    </source>
</evidence>
<dbReference type="EMBL" id="JABBVZ010000106">
    <property type="protein sequence ID" value="NMP24386.1"/>
    <property type="molecule type" value="Genomic_DNA"/>
</dbReference>
<dbReference type="RefSeq" id="WP_169102461.1">
    <property type="nucleotide sequence ID" value="NZ_JABBVZ010000106.1"/>
</dbReference>
<dbReference type="InterPro" id="IPR000014">
    <property type="entry name" value="PAS"/>
</dbReference>
<dbReference type="Gene3D" id="3.30.450.20">
    <property type="entry name" value="PAS domain"/>
    <property type="match status" value="3"/>
</dbReference>
<dbReference type="Pfam" id="PF08448">
    <property type="entry name" value="PAS_4"/>
    <property type="match status" value="2"/>
</dbReference>
<dbReference type="SUPFAM" id="SSF55785">
    <property type="entry name" value="PYP-like sensor domain (PAS domain)"/>
    <property type="match status" value="3"/>
</dbReference>
<feature type="domain" description="PAS" evidence="1">
    <location>
        <begin position="537"/>
        <end position="572"/>
    </location>
</feature>
<dbReference type="InterPro" id="IPR001610">
    <property type="entry name" value="PAC"/>
</dbReference>
<feature type="domain" description="PAS" evidence="1">
    <location>
        <begin position="319"/>
        <end position="354"/>
    </location>
</feature>
<name>A0A7Y0L7W3_9FIRM</name>